<feature type="transmembrane region" description="Helical" evidence="1">
    <location>
        <begin position="46"/>
        <end position="66"/>
    </location>
</feature>
<proteinExistence type="predicted"/>
<name>A0AAJ1V238_9LACT</name>
<sequence length="111" mass="12276">MLNIFITTASMMLLSYIIPGVSVSTAWAALGFSIWLAIFNATIGRLLKFIGCAINFLSLGLFNLIINTWMITLADRMIEGIEIKSFFTAMLLGIALSLIATYFSNKEAREN</sequence>
<dbReference type="EMBL" id="JASOOE010000003">
    <property type="protein sequence ID" value="MDK7186708.1"/>
    <property type="molecule type" value="Genomic_DNA"/>
</dbReference>
<evidence type="ECO:0000313" key="2">
    <source>
        <dbReference type="EMBL" id="MDK7186708.1"/>
    </source>
</evidence>
<feature type="transmembrane region" description="Helical" evidence="1">
    <location>
        <begin position="16"/>
        <end position="39"/>
    </location>
</feature>
<dbReference type="InterPro" id="IPR007165">
    <property type="entry name" value="Phage_holin_4_2"/>
</dbReference>
<dbReference type="RefSeq" id="WP_285065359.1">
    <property type="nucleotide sequence ID" value="NZ_JASOOE010000003.1"/>
</dbReference>
<dbReference type="AlphaFoldDB" id="A0AAJ1V238"/>
<dbReference type="Proteomes" id="UP001229251">
    <property type="component" value="Unassembled WGS sequence"/>
</dbReference>
<gene>
    <name evidence="2" type="ORF">QP433_01790</name>
</gene>
<evidence type="ECO:0000313" key="3">
    <source>
        <dbReference type="Proteomes" id="UP001229251"/>
    </source>
</evidence>
<feature type="transmembrane region" description="Helical" evidence="1">
    <location>
        <begin position="86"/>
        <end position="103"/>
    </location>
</feature>
<keyword evidence="1" id="KW-0812">Transmembrane</keyword>
<keyword evidence="1" id="KW-1133">Transmembrane helix</keyword>
<protein>
    <submittedName>
        <fullName evidence="2">Phage holin family protein</fullName>
    </submittedName>
</protein>
<comment type="caution">
    <text evidence="2">The sequence shown here is derived from an EMBL/GenBank/DDBJ whole genome shotgun (WGS) entry which is preliminary data.</text>
</comment>
<organism evidence="2 3">
    <name type="scientific">Facklamia hominis</name>
    <dbReference type="NCBI Taxonomy" id="178214"/>
    <lineage>
        <taxon>Bacteria</taxon>
        <taxon>Bacillati</taxon>
        <taxon>Bacillota</taxon>
        <taxon>Bacilli</taxon>
        <taxon>Lactobacillales</taxon>
        <taxon>Aerococcaceae</taxon>
        <taxon>Facklamia</taxon>
    </lineage>
</organism>
<dbReference type="Pfam" id="PF04020">
    <property type="entry name" value="Phage_holin_4_2"/>
    <property type="match status" value="1"/>
</dbReference>
<keyword evidence="1" id="KW-0472">Membrane</keyword>
<dbReference type="PANTHER" id="PTHR37309:SF1">
    <property type="entry name" value="SLR0284 PROTEIN"/>
    <property type="match status" value="1"/>
</dbReference>
<dbReference type="PANTHER" id="PTHR37309">
    <property type="entry name" value="SLR0284 PROTEIN"/>
    <property type="match status" value="1"/>
</dbReference>
<accession>A0AAJ1V238</accession>
<evidence type="ECO:0000256" key="1">
    <source>
        <dbReference type="SAM" id="Phobius"/>
    </source>
</evidence>
<reference evidence="2" key="1">
    <citation type="submission" date="2023-05" db="EMBL/GenBank/DDBJ databases">
        <title>Cataloging the Phylogenetic Diversity of Human Bladder Bacteria.</title>
        <authorList>
            <person name="Du J."/>
        </authorList>
    </citation>
    <scope>NUCLEOTIDE SEQUENCE</scope>
    <source>
        <strain evidence="2">UMB1231</strain>
    </source>
</reference>